<dbReference type="AlphaFoldDB" id="A0A7G6YF59"/>
<feature type="compositionally biased region" description="Low complexity" evidence="1">
    <location>
        <begin position="56"/>
        <end position="109"/>
    </location>
</feature>
<sequence>MSDPNTPSGAPEPEGTDGSTPAQPVPPSSDIPPAAAPDGVPPTPPVAPPVPPAQPAQPGYGAPQQPYGQQPYGQQPQQPYGQQPYGQQPQQPYGQQPYGQQPYGQQPGQPGYGQPGYGQPAYGQPAPGYAQPYATAPATKSPILSILSLVGGIVGVVLNFAWGIGFLFAVAAIVLGFIGRRKEPQARGFWLTGIILGFVGVVIAIVFWIVAAVLLASFSTNYR</sequence>
<evidence type="ECO:0000256" key="2">
    <source>
        <dbReference type="SAM" id="Phobius"/>
    </source>
</evidence>
<dbReference type="Proteomes" id="UP000515511">
    <property type="component" value="Chromosome"/>
</dbReference>
<accession>A0A7G6YF59</accession>
<keyword evidence="2" id="KW-0472">Membrane</keyword>
<keyword evidence="2" id="KW-1133">Transmembrane helix</keyword>
<proteinExistence type="predicted"/>
<name>A0A7G6YF59_9MICO</name>
<reference evidence="4" key="1">
    <citation type="submission" date="2019-09" db="EMBL/GenBank/DDBJ databases">
        <title>Antimicrobial potential of Antarctic Bacteria.</title>
        <authorList>
            <person name="Benaud N."/>
            <person name="Edwards R.J."/>
            <person name="Ferrari B.C."/>
        </authorList>
    </citation>
    <scope>NUCLEOTIDE SEQUENCE [LARGE SCALE GENOMIC DNA]</scope>
    <source>
        <strain evidence="4">INR9</strain>
    </source>
</reference>
<protein>
    <submittedName>
        <fullName evidence="3">DUF4190 domain-containing protein</fullName>
    </submittedName>
</protein>
<dbReference type="EMBL" id="CP043641">
    <property type="protein sequence ID" value="QNE37124.1"/>
    <property type="molecule type" value="Genomic_DNA"/>
</dbReference>
<feature type="transmembrane region" description="Helical" evidence="2">
    <location>
        <begin position="189"/>
        <end position="218"/>
    </location>
</feature>
<evidence type="ECO:0000256" key="1">
    <source>
        <dbReference type="SAM" id="MobiDB-lite"/>
    </source>
</evidence>
<gene>
    <name evidence="3" type="ORF">F1C12_19735</name>
</gene>
<feature type="region of interest" description="Disordered" evidence="1">
    <location>
        <begin position="1"/>
        <end position="121"/>
    </location>
</feature>
<feature type="compositionally biased region" description="Pro residues" evidence="1">
    <location>
        <begin position="39"/>
        <end position="55"/>
    </location>
</feature>
<feature type="transmembrane region" description="Helical" evidence="2">
    <location>
        <begin position="146"/>
        <end position="177"/>
    </location>
</feature>
<evidence type="ECO:0000313" key="4">
    <source>
        <dbReference type="Proteomes" id="UP000515511"/>
    </source>
</evidence>
<evidence type="ECO:0000313" key="3">
    <source>
        <dbReference type="EMBL" id="QNE37124.1"/>
    </source>
</evidence>
<organism evidence="3 4">
    <name type="scientific">Leifsonia shinshuensis</name>
    <dbReference type="NCBI Taxonomy" id="150026"/>
    <lineage>
        <taxon>Bacteria</taxon>
        <taxon>Bacillati</taxon>
        <taxon>Actinomycetota</taxon>
        <taxon>Actinomycetes</taxon>
        <taxon>Micrococcales</taxon>
        <taxon>Microbacteriaceae</taxon>
        <taxon>Leifsonia</taxon>
    </lineage>
</organism>
<keyword evidence="2" id="KW-0812">Transmembrane</keyword>
<dbReference type="KEGG" id="lse:F1C12_19735"/>
<dbReference type="RefSeq" id="WP_185276532.1">
    <property type="nucleotide sequence ID" value="NZ_CP043641.1"/>
</dbReference>